<protein>
    <submittedName>
        <fullName evidence="1">Uncharacterized protein</fullName>
    </submittedName>
</protein>
<dbReference type="Proteomes" id="UP000657006">
    <property type="component" value="Unassembled WGS sequence"/>
</dbReference>
<comment type="caution">
    <text evidence="1">The sequence shown here is derived from an EMBL/GenBank/DDBJ whole genome shotgun (WGS) entry which is preliminary data.</text>
</comment>
<evidence type="ECO:0000313" key="2">
    <source>
        <dbReference type="Proteomes" id="UP000657006"/>
    </source>
</evidence>
<dbReference type="RefSeq" id="WP_177713626.1">
    <property type="nucleotide sequence ID" value="NZ_JACRSQ010000027.1"/>
</dbReference>
<reference evidence="1" key="1">
    <citation type="submission" date="2020-08" db="EMBL/GenBank/DDBJ databases">
        <title>Genome public.</title>
        <authorList>
            <person name="Liu C."/>
            <person name="Sun Q."/>
        </authorList>
    </citation>
    <scope>NUCLEOTIDE SEQUENCE</scope>
    <source>
        <strain evidence="1">NSJ-32</strain>
    </source>
</reference>
<organism evidence="1 2">
    <name type="scientific">Bianquea renquensis</name>
    <dbReference type="NCBI Taxonomy" id="2763661"/>
    <lineage>
        <taxon>Bacteria</taxon>
        <taxon>Bacillati</taxon>
        <taxon>Bacillota</taxon>
        <taxon>Clostridia</taxon>
        <taxon>Eubacteriales</taxon>
        <taxon>Bianqueaceae</taxon>
        <taxon>Bianquea</taxon>
    </lineage>
</organism>
<accession>A0A926DSV5</accession>
<keyword evidence="2" id="KW-1185">Reference proteome</keyword>
<name>A0A926DSV5_9FIRM</name>
<dbReference type="EMBL" id="JACRSQ010000027">
    <property type="protein sequence ID" value="MBC8544658.1"/>
    <property type="molecule type" value="Genomic_DNA"/>
</dbReference>
<proteinExistence type="predicted"/>
<sequence length="183" mass="21205">MAEHVSNSEYVGIDARSSYVSTEHDASNREALYTIFPETVPKSAKVSDFVYYYYNPWDPNYLVYLVYDCSEEDFEVECQRLRQIDSSARYAYYGVTGFPYKLEAVLANAYYGFTYCLSDADNHRLIYVQIYHCNYFSDIDYTRYIAKDHLPLGYDATGEMSIGNTCCPPPPTGRKFQEVRNIV</sequence>
<gene>
    <name evidence="1" type="ORF">H8730_14010</name>
</gene>
<evidence type="ECO:0000313" key="1">
    <source>
        <dbReference type="EMBL" id="MBC8544658.1"/>
    </source>
</evidence>
<dbReference type="AlphaFoldDB" id="A0A926DSV5"/>